<dbReference type="Gene3D" id="3.40.50.720">
    <property type="entry name" value="NAD(P)-binding Rossmann-like Domain"/>
    <property type="match status" value="1"/>
</dbReference>
<dbReference type="InterPro" id="IPR050721">
    <property type="entry name" value="Trk_Ktr_HKT_K-transport"/>
</dbReference>
<dbReference type="InterPro" id="IPR006037">
    <property type="entry name" value="RCK_C"/>
</dbReference>
<dbReference type="InterPro" id="IPR003148">
    <property type="entry name" value="RCK_N"/>
</dbReference>
<evidence type="ECO:0000313" key="4">
    <source>
        <dbReference type="Proteomes" id="UP000035068"/>
    </source>
</evidence>
<organism evidence="3 4">
    <name type="scientific">Geoalkalibacter ferrihydriticus DSM 17813</name>
    <dbReference type="NCBI Taxonomy" id="1121915"/>
    <lineage>
        <taxon>Bacteria</taxon>
        <taxon>Pseudomonadati</taxon>
        <taxon>Thermodesulfobacteriota</taxon>
        <taxon>Desulfuromonadia</taxon>
        <taxon>Desulfuromonadales</taxon>
        <taxon>Geoalkalibacteraceae</taxon>
        <taxon>Geoalkalibacter</taxon>
    </lineage>
</organism>
<keyword evidence="4" id="KW-1185">Reference proteome</keyword>
<dbReference type="SUPFAM" id="SSF116726">
    <property type="entry name" value="TrkA C-terminal domain-like"/>
    <property type="match status" value="1"/>
</dbReference>
<dbReference type="PROSITE" id="PS51202">
    <property type="entry name" value="RCK_C"/>
    <property type="match status" value="1"/>
</dbReference>
<feature type="domain" description="RCK C-terminal" evidence="2">
    <location>
        <begin position="136"/>
        <end position="218"/>
    </location>
</feature>
<evidence type="ECO:0000259" key="1">
    <source>
        <dbReference type="PROSITE" id="PS51201"/>
    </source>
</evidence>
<dbReference type="SUPFAM" id="SSF51735">
    <property type="entry name" value="NAD(P)-binding Rossmann-fold domains"/>
    <property type="match status" value="1"/>
</dbReference>
<comment type="caution">
    <text evidence="3">The sequence shown here is derived from an EMBL/GenBank/DDBJ whole genome shotgun (WGS) entry which is preliminary data.</text>
</comment>
<dbReference type="Proteomes" id="UP000035068">
    <property type="component" value="Unassembled WGS sequence"/>
</dbReference>
<dbReference type="Pfam" id="PF02254">
    <property type="entry name" value="TrkA_N"/>
    <property type="match status" value="1"/>
</dbReference>
<sequence>MKRKRFGVIGLGNFGHHVARALYEEGHEVVAVDLDQDRIQRIQEHCTFALMADAADREFLRSQGFAEMDGVVVSTGERSHLATLITLYLKELKVGNILVKAISEDHGRILEKIGADEIIFPEKDMARKIARNLSMPNILEFLPMGEGYSITEAGPPAAFIGKTLAELDLRRRLQITVIGIRDVLTDKFTLLPLPDQVIKDSDLLVFIGRSQDIERILK</sequence>
<dbReference type="InterPro" id="IPR036291">
    <property type="entry name" value="NAD(P)-bd_dom_sf"/>
</dbReference>
<proteinExistence type="predicted"/>
<dbReference type="PROSITE" id="PS51201">
    <property type="entry name" value="RCK_N"/>
    <property type="match status" value="1"/>
</dbReference>
<dbReference type="Pfam" id="PF02080">
    <property type="entry name" value="TrkA_C"/>
    <property type="match status" value="1"/>
</dbReference>
<dbReference type="InterPro" id="IPR036721">
    <property type="entry name" value="RCK_C_sf"/>
</dbReference>
<feature type="domain" description="RCK N-terminal" evidence="1">
    <location>
        <begin position="3"/>
        <end position="120"/>
    </location>
</feature>
<dbReference type="GO" id="GO:0008324">
    <property type="term" value="F:monoatomic cation transmembrane transporter activity"/>
    <property type="evidence" value="ECO:0007669"/>
    <property type="project" value="InterPro"/>
</dbReference>
<dbReference type="Gene3D" id="3.30.70.1450">
    <property type="entry name" value="Regulator of K+ conductance, C-terminal domain"/>
    <property type="match status" value="1"/>
</dbReference>
<dbReference type="EMBL" id="JWJD01000001">
    <property type="protein sequence ID" value="KIH77817.1"/>
    <property type="molecule type" value="Genomic_DNA"/>
</dbReference>
<accession>A0A0C2HYI2</accession>
<protein>
    <submittedName>
        <fullName evidence="3">Potassium transporter TrkA</fullName>
    </submittedName>
</protein>
<reference evidence="3 4" key="1">
    <citation type="submission" date="2014-12" db="EMBL/GenBank/DDBJ databases">
        <title>Genomes of Geoalkalibacter ferrihydriticus and Geoalkalibacter subterraneus, two haloalkaliphilic metal-reducing members of the Geobacteraceae.</title>
        <authorList>
            <person name="Badalamenti J.P."/>
            <person name="Torres C.I."/>
            <person name="Krajmalnik-Brown R."/>
            <person name="Bond D.R."/>
        </authorList>
    </citation>
    <scope>NUCLEOTIDE SEQUENCE [LARGE SCALE GENOMIC DNA]</scope>
    <source>
        <strain evidence="3 4">DSM 17813</strain>
    </source>
</reference>
<dbReference type="PANTHER" id="PTHR43833:SF7">
    <property type="entry name" value="KTR SYSTEM POTASSIUM UPTAKE PROTEIN C"/>
    <property type="match status" value="1"/>
</dbReference>
<evidence type="ECO:0000313" key="3">
    <source>
        <dbReference type="EMBL" id="KIH77817.1"/>
    </source>
</evidence>
<evidence type="ECO:0000259" key="2">
    <source>
        <dbReference type="PROSITE" id="PS51202"/>
    </source>
</evidence>
<dbReference type="GO" id="GO:0006813">
    <property type="term" value="P:potassium ion transport"/>
    <property type="evidence" value="ECO:0007669"/>
    <property type="project" value="InterPro"/>
</dbReference>
<dbReference type="RefSeq" id="WP_040096290.1">
    <property type="nucleotide sequence ID" value="NZ_JWJD01000001.1"/>
</dbReference>
<dbReference type="AlphaFoldDB" id="A0A0C2HYI2"/>
<name>A0A0C2HYI2_9BACT</name>
<dbReference type="PANTHER" id="PTHR43833">
    <property type="entry name" value="POTASSIUM CHANNEL PROTEIN 2-RELATED-RELATED"/>
    <property type="match status" value="1"/>
</dbReference>
<gene>
    <name evidence="3" type="ORF">GFER_04050</name>
</gene>